<evidence type="ECO:0000256" key="1">
    <source>
        <dbReference type="SAM" id="MobiDB-lite"/>
    </source>
</evidence>
<proteinExistence type="predicted"/>
<feature type="compositionally biased region" description="Basic and acidic residues" evidence="1">
    <location>
        <begin position="7"/>
        <end position="25"/>
    </location>
</feature>
<name>A0A1M6ZMB6_9RHOB</name>
<evidence type="ECO:0000313" key="2">
    <source>
        <dbReference type="EMBL" id="SHL31475.1"/>
    </source>
</evidence>
<gene>
    <name evidence="2" type="ORF">SAMN05444414_110107</name>
</gene>
<reference evidence="3" key="1">
    <citation type="submission" date="2016-11" db="EMBL/GenBank/DDBJ databases">
        <authorList>
            <person name="Varghese N."/>
            <person name="Submissions S."/>
        </authorList>
    </citation>
    <scope>NUCLEOTIDE SEQUENCE [LARGE SCALE GENOMIC DNA]</scope>
    <source>
        <strain evidence="3">DSM 29327</strain>
    </source>
</reference>
<dbReference type="STRING" id="1054996.SAMN05444414_110107"/>
<protein>
    <submittedName>
        <fullName evidence="2">Uncharacterized protein</fullName>
    </submittedName>
</protein>
<dbReference type="EMBL" id="FRBN01000010">
    <property type="protein sequence ID" value="SHL31475.1"/>
    <property type="molecule type" value="Genomic_DNA"/>
</dbReference>
<evidence type="ECO:0000313" key="3">
    <source>
        <dbReference type="Proteomes" id="UP000184191"/>
    </source>
</evidence>
<accession>A0A1M6ZMB6</accession>
<feature type="region of interest" description="Disordered" evidence="1">
    <location>
        <begin position="1"/>
        <end position="38"/>
    </location>
</feature>
<keyword evidence="3" id="KW-1185">Reference proteome</keyword>
<sequence length="38" mass="4294">MAQAKPPKSEAKPQAEKPRDPELTHKYPKPVFDDFASI</sequence>
<organism evidence="2 3">
    <name type="scientific">Roseovarius marisflavi</name>
    <dbReference type="NCBI Taxonomy" id="1054996"/>
    <lineage>
        <taxon>Bacteria</taxon>
        <taxon>Pseudomonadati</taxon>
        <taxon>Pseudomonadota</taxon>
        <taxon>Alphaproteobacteria</taxon>
        <taxon>Rhodobacterales</taxon>
        <taxon>Roseobacteraceae</taxon>
        <taxon>Roseovarius</taxon>
    </lineage>
</organism>
<dbReference type="Proteomes" id="UP000184191">
    <property type="component" value="Unassembled WGS sequence"/>
</dbReference>
<dbReference type="AlphaFoldDB" id="A0A1M6ZMB6"/>